<evidence type="ECO:0000313" key="1">
    <source>
        <dbReference type="EMBL" id="MPV38356.1"/>
    </source>
</evidence>
<dbReference type="RefSeq" id="WP_152196844.1">
    <property type="nucleotide sequence ID" value="NZ_VUKD01000009.1"/>
</dbReference>
<keyword evidence="2" id="KW-1185">Reference proteome</keyword>
<dbReference type="EMBL" id="WHPC01000076">
    <property type="protein sequence ID" value="MPV38356.1"/>
    <property type="molecule type" value="Genomic_DNA"/>
</dbReference>
<dbReference type="Proteomes" id="UP000437709">
    <property type="component" value="Unassembled WGS sequence"/>
</dbReference>
<organism evidence="1 2">
    <name type="scientific">Georgenia subflava</name>
    <dbReference type="NCBI Taxonomy" id="1622177"/>
    <lineage>
        <taxon>Bacteria</taxon>
        <taxon>Bacillati</taxon>
        <taxon>Actinomycetota</taxon>
        <taxon>Actinomycetes</taxon>
        <taxon>Micrococcales</taxon>
        <taxon>Bogoriellaceae</taxon>
        <taxon>Georgenia</taxon>
    </lineage>
</organism>
<protein>
    <recommendedName>
        <fullName evidence="3">Tyrosine-type recombinase/integrase</fullName>
    </recommendedName>
</protein>
<proteinExistence type="predicted"/>
<name>A0A6N7EQD8_9MICO</name>
<reference evidence="1 2" key="1">
    <citation type="submission" date="2019-10" db="EMBL/GenBank/DDBJ databases">
        <title>Georgenia wutianyii sp. nov. and Georgenia yuyongxinii sp. nov. isolated from plateau pika (Ochotona curzoniae) in the Qinghai-Tibet plateau of China.</title>
        <authorList>
            <person name="Tian Z."/>
        </authorList>
    </citation>
    <scope>NUCLEOTIDE SEQUENCE [LARGE SCALE GENOMIC DNA]</scope>
    <source>
        <strain evidence="1 2">JCM 19765</strain>
    </source>
</reference>
<dbReference type="AlphaFoldDB" id="A0A6N7EQD8"/>
<gene>
    <name evidence="1" type="ORF">GB881_15145</name>
</gene>
<accession>A0A6N7EQD8</accession>
<evidence type="ECO:0000313" key="2">
    <source>
        <dbReference type="Proteomes" id="UP000437709"/>
    </source>
</evidence>
<comment type="caution">
    <text evidence="1">The sequence shown here is derived from an EMBL/GenBank/DDBJ whole genome shotgun (WGS) entry which is preliminary data.</text>
</comment>
<sequence>MRHTFAVTTMLEAYHSGADPALVLPILSTWLGHAEPSDSYWYLIAHPGTARRGRRPARPPRQEAAMTSLAPTLQAYFMIYLV</sequence>
<evidence type="ECO:0008006" key="3">
    <source>
        <dbReference type="Google" id="ProtNLM"/>
    </source>
</evidence>
<dbReference type="OrthoDB" id="5464621at2"/>